<evidence type="ECO:0000256" key="1">
    <source>
        <dbReference type="SAM" id="SignalP"/>
    </source>
</evidence>
<dbReference type="PIRSF" id="PIRSF028477">
    <property type="entry name" value="UCP028477"/>
    <property type="match status" value="1"/>
</dbReference>
<comment type="caution">
    <text evidence="2">The sequence shown here is derived from an EMBL/GenBank/DDBJ whole genome shotgun (WGS) entry which is preliminary data.</text>
</comment>
<keyword evidence="1" id="KW-0732">Signal</keyword>
<keyword evidence="3" id="KW-1185">Reference proteome</keyword>
<evidence type="ECO:0000313" key="3">
    <source>
        <dbReference type="Proteomes" id="UP000450676"/>
    </source>
</evidence>
<dbReference type="Pfam" id="PF09916">
    <property type="entry name" value="DUF2145"/>
    <property type="match status" value="1"/>
</dbReference>
<reference evidence="2 3" key="1">
    <citation type="submission" date="2019-12" db="EMBL/GenBank/DDBJ databases">
        <title>Novel species isolated from a subtropical stream in China.</title>
        <authorList>
            <person name="Lu H."/>
        </authorList>
    </citation>
    <scope>NUCLEOTIDE SEQUENCE [LARGE SCALE GENOMIC DNA]</scope>
    <source>
        <strain evidence="2 3">FT127W</strain>
    </source>
</reference>
<feature type="chain" id="PRO_5030591468" evidence="1">
    <location>
        <begin position="24"/>
        <end position="298"/>
    </location>
</feature>
<evidence type="ECO:0000313" key="2">
    <source>
        <dbReference type="EMBL" id="MYN06680.1"/>
    </source>
</evidence>
<protein>
    <submittedName>
        <fullName evidence="2">DUF2145 domain-containing protein</fullName>
    </submittedName>
</protein>
<organism evidence="2 3">
    <name type="scientific">Pseudoduganella aquatica</name>
    <dbReference type="NCBI Taxonomy" id="2660641"/>
    <lineage>
        <taxon>Bacteria</taxon>
        <taxon>Pseudomonadati</taxon>
        <taxon>Pseudomonadota</taxon>
        <taxon>Betaproteobacteria</taxon>
        <taxon>Burkholderiales</taxon>
        <taxon>Oxalobacteraceae</taxon>
        <taxon>Telluria group</taxon>
        <taxon>Pseudoduganella</taxon>
    </lineage>
</organism>
<accession>A0A7X4HAH5</accession>
<dbReference type="Proteomes" id="UP000450676">
    <property type="component" value="Unassembled WGS sequence"/>
</dbReference>
<proteinExistence type="predicted"/>
<dbReference type="InterPro" id="IPR014547">
    <property type="entry name" value="UCP028477"/>
</dbReference>
<name>A0A7X4HAH5_9BURK</name>
<gene>
    <name evidence="2" type="ORF">GTP77_04945</name>
</gene>
<dbReference type="AlphaFoldDB" id="A0A7X4HAH5"/>
<sequence length="298" mass="32133">MTAALPLAASVLATLAPASGAQAATFCDRANALTAAEQDRLLRFAAVVREELGQPGGSAALVSRSGLDLSRFDIRYSHASIGWRGDSGAWTTRQLYYSCDESRPRIFDQGVAGFVMGTDDPKLGYISVVRLPAEAANAARLASLDGQIALGLLAGTYSANAYAFGLQYQNCNQWVAELLAAAWGNLATGDDVRMRAQAWLRESGYAPQGVDVNSPFLMLASYFVPHVHLDDHPPQDRYEMKLKVSLPSTLEAFVQQRYPASERTEICHNTRQVVVHKGWTPAAAGCEAGPGDRVIMLN</sequence>
<dbReference type="EMBL" id="WWCU01000003">
    <property type="protein sequence ID" value="MYN06680.1"/>
    <property type="molecule type" value="Genomic_DNA"/>
</dbReference>
<feature type="signal peptide" evidence="1">
    <location>
        <begin position="1"/>
        <end position="23"/>
    </location>
</feature>